<proteinExistence type="predicted"/>
<evidence type="ECO:0000313" key="9">
    <source>
        <dbReference type="Proteomes" id="UP000516437"/>
    </source>
</evidence>
<keyword evidence="4" id="KW-0804">Transcription</keyword>
<evidence type="ECO:0000313" key="8">
    <source>
        <dbReference type="EMBL" id="KAB1201955.1"/>
    </source>
</evidence>
<accession>A0A6A1UNH1</accession>
<evidence type="ECO:0000256" key="6">
    <source>
        <dbReference type="SAM" id="MobiDB-lite"/>
    </source>
</evidence>
<feature type="domain" description="BZIP" evidence="7">
    <location>
        <begin position="29"/>
        <end position="92"/>
    </location>
</feature>
<dbReference type="GO" id="GO:0045893">
    <property type="term" value="P:positive regulation of DNA-templated transcription"/>
    <property type="evidence" value="ECO:0007669"/>
    <property type="project" value="TreeGrafter"/>
</dbReference>
<dbReference type="SUPFAM" id="SSF57959">
    <property type="entry name" value="Leucine zipper domain"/>
    <property type="match status" value="1"/>
</dbReference>
<dbReference type="PANTHER" id="PTHR45764">
    <property type="entry name" value="BZIP TRANSCRIPTION FACTOR 44"/>
    <property type="match status" value="1"/>
</dbReference>
<evidence type="ECO:0000259" key="7">
    <source>
        <dbReference type="PROSITE" id="PS50217"/>
    </source>
</evidence>
<dbReference type="PROSITE" id="PS50217">
    <property type="entry name" value="BZIP"/>
    <property type="match status" value="1"/>
</dbReference>
<dbReference type="FunFam" id="1.20.5.170:FF:000020">
    <property type="entry name" value="BZIP transcription factor"/>
    <property type="match status" value="1"/>
</dbReference>
<dbReference type="GO" id="GO:0005634">
    <property type="term" value="C:nucleus"/>
    <property type="evidence" value="ECO:0007669"/>
    <property type="project" value="UniProtKB-SubCell"/>
</dbReference>
<keyword evidence="5" id="KW-0539">Nucleus</keyword>
<feature type="compositionally biased region" description="Low complexity" evidence="6">
    <location>
        <begin position="1"/>
        <end position="22"/>
    </location>
</feature>
<dbReference type="AlphaFoldDB" id="A0A6A1UNH1"/>
<dbReference type="PROSITE" id="PS00036">
    <property type="entry name" value="BZIP_BASIC"/>
    <property type="match status" value="1"/>
</dbReference>
<dbReference type="CDD" id="cd14702">
    <property type="entry name" value="bZIP_plant_GBF1"/>
    <property type="match status" value="1"/>
</dbReference>
<sequence>MASSSTGVSSGSSALQNSGSESDLQHVMDQRKRKRMLSNRESARRSRQRKQKHLDDLMEQVSQLTNENNQILTSMNATSQHYLNIEAENSILRAQTAELSNRLQSLNEIINYISSTNSLFATEETRTHDDSFTNLWSPLYVNHSIMASADMYMY</sequence>
<dbReference type="GO" id="GO:0046982">
    <property type="term" value="F:protein heterodimerization activity"/>
    <property type="evidence" value="ECO:0007669"/>
    <property type="project" value="UniProtKB-ARBA"/>
</dbReference>
<evidence type="ECO:0000256" key="5">
    <source>
        <dbReference type="ARBA" id="ARBA00023242"/>
    </source>
</evidence>
<evidence type="ECO:0000256" key="4">
    <source>
        <dbReference type="ARBA" id="ARBA00023163"/>
    </source>
</evidence>
<dbReference type="Pfam" id="PF00170">
    <property type="entry name" value="bZIP_1"/>
    <property type="match status" value="1"/>
</dbReference>
<evidence type="ECO:0000256" key="2">
    <source>
        <dbReference type="ARBA" id="ARBA00023015"/>
    </source>
</evidence>
<reference evidence="8 9" key="1">
    <citation type="journal article" date="2019" name="Plant Biotechnol. J.">
        <title>The red bayberry genome and genetic basis of sex determination.</title>
        <authorList>
            <person name="Jia H.M."/>
            <person name="Jia H.J."/>
            <person name="Cai Q.L."/>
            <person name="Wang Y."/>
            <person name="Zhao H.B."/>
            <person name="Yang W.F."/>
            <person name="Wang G.Y."/>
            <person name="Li Y.H."/>
            <person name="Zhan D.L."/>
            <person name="Shen Y.T."/>
            <person name="Niu Q.F."/>
            <person name="Chang L."/>
            <person name="Qiu J."/>
            <person name="Zhao L."/>
            <person name="Xie H.B."/>
            <person name="Fu W.Y."/>
            <person name="Jin J."/>
            <person name="Li X.W."/>
            <person name="Jiao Y."/>
            <person name="Zhou C.C."/>
            <person name="Tu T."/>
            <person name="Chai C.Y."/>
            <person name="Gao J.L."/>
            <person name="Fan L.J."/>
            <person name="van de Weg E."/>
            <person name="Wang J.Y."/>
            <person name="Gao Z.S."/>
        </authorList>
    </citation>
    <scope>NUCLEOTIDE SEQUENCE [LARGE SCALE GENOMIC DNA]</scope>
    <source>
        <tissue evidence="8">Leaves</tissue>
    </source>
</reference>
<organism evidence="8 9">
    <name type="scientific">Morella rubra</name>
    <name type="common">Chinese bayberry</name>
    <dbReference type="NCBI Taxonomy" id="262757"/>
    <lineage>
        <taxon>Eukaryota</taxon>
        <taxon>Viridiplantae</taxon>
        <taxon>Streptophyta</taxon>
        <taxon>Embryophyta</taxon>
        <taxon>Tracheophyta</taxon>
        <taxon>Spermatophyta</taxon>
        <taxon>Magnoliopsida</taxon>
        <taxon>eudicotyledons</taxon>
        <taxon>Gunneridae</taxon>
        <taxon>Pentapetalae</taxon>
        <taxon>rosids</taxon>
        <taxon>fabids</taxon>
        <taxon>Fagales</taxon>
        <taxon>Myricaceae</taxon>
        <taxon>Morella</taxon>
    </lineage>
</organism>
<dbReference type="SMART" id="SM00338">
    <property type="entry name" value="BRLZ"/>
    <property type="match status" value="1"/>
</dbReference>
<gene>
    <name evidence="8" type="ORF">CJ030_MR8G004534</name>
</gene>
<keyword evidence="3" id="KW-0238">DNA-binding</keyword>
<keyword evidence="2" id="KW-0805">Transcription regulation</keyword>
<dbReference type="InterPro" id="IPR004827">
    <property type="entry name" value="bZIP"/>
</dbReference>
<dbReference type="PANTHER" id="PTHR45764:SF76">
    <property type="entry name" value="OS02G0132500 PROTEIN"/>
    <property type="match status" value="1"/>
</dbReference>
<evidence type="ECO:0000256" key="1">
    <source>
        <dbReference type="ARBA" id="ARBA00004123"/>
    </source>
</evidence>
<comment type="caution">
    <text evidence="8">The sequence shown here is derived from an EMBL/GenBank/DDBJ whole genome shotgun (WGS) entry which is preliminary data.</text>
</comment>
<dbReference type="OrthoDB" id="551672at2759"/>
<dbReference type="Gene3D" id="1.20.5.170">
    <property type="match status" value="1"/>
</dbReference>
<dbReference type="EMBL" id="RXIC02000026">
    <property type="protein sequence ID" value="KAB1201955.1"/>
    <property type="molecule type" value="Genomic_DNA"/>
</dbReference>
<dbReference type="Proteomes" id="UP000516437">
    <property type="component" value="Chromosome 8"/>
</dbReference>
<comment type="subcellular location">
    <subcellularLocation>
        <location evidence="1">Nucleus</location>
    </subcellularLocation>
</comment>
<dbReference type="InterPro" id="IPR046347">
    <property type="entry name" value="bZIP_sf"/>
</dbReference>
<protein>
    <submittedName>
        <fullName evidence="8">Ocs element-binding factor 1</fullName>
    </submittedName>
</protein>
<dbReference type="GO" id="GO:0000976">
    <property type="term" value="F:transcription cis-regulatory region binding"/>
    <property type="evidence" value="ECO:0007669"/>
    <property type="project" value="TreeGrafter"/>
</dbReference>
<name>A0A6A1UNH1_9ROSI</name>
<feature type="region of interest" description="Disordered" evidence="6">
    <location>
        <begin position="1"/>
        <end position="55"/>
    </location>
</feature>
<dbReference type="InterPro" id="IPR045314">
    <property type="entry name" value="bZIP_plant_GBF1"/>
</dbReference>
<keyword evidence="9" id="KW-1185">Reference proteome</keyword>
<dbReference type="GO" id="GO:0003700">
    <property type="term" value="F:DNA-binding transcription factor activity"/>
    <property type="evidence" value="ECO:0007669"/>
    <property type="project" value="InterPro"/>
</dbReference>
<evidence type="ECO:0000256" key="3">
    <source>
        <dbReference type="ARBA" id="ARBA00023125"/>
    </source>
</evidence>